<dbReference type="InterPro" id="IPR011527">
    <property type="entry name" value="ABC1_TM_dom"/>
</dbReference>
<keyword evidence="3" id="KW-1003">Cell membrane</keyword>
<dbReference type="GO" id="GO:0016887">
    <property type="term" value="F:ATP hydrolysis activity"/>
    <property type="evidence" value="ECO:0007669"/>
    <property type="project" value="InterPro"/>
</dbReference>
<dbReference type="PANTHER" id="PTHR24221:SF248">
    <property type="entry name" value="ABC TRANSPORTER TRANSMEMBRANE REGION"/>
    <property type="match status" value="1"/>
</dbReference>
<name>A0A1X7BWG4_9RHOB</name>
<keyword evidence="6 12" id="KW-0067">ATP-binding</keyword>
<evidence type="ECO:0000256" key="6">
    <source>
        <dbReference type="ARBA" id="ARBA00022840"/>
    </source>
</evidence>
<evidence type="ECO:0000256" key="8">
    <source>
        <dbReference type="ARBA" id="ARBA00023136"/>
    </source>
</evidence>
<feature type="transmembrane region" description="Helical" evidence="9">
    <location>
        <begin position="144"/>
        <end position="173"/>
    </location>
</feature>
<keyword evidence="7 9" id="KW-1133">Transmembrane helix</keyword>
<dbReference type="SUPFAM" id="SSF90123">
    <property type="entry name" value="ABC transporter transmembrane region"/>
    <property type="match status" value="1"/>
</dbReference>
<feature type="transmembrane region" description="Helical" evidence="9">
    <location>
        <begin position="21"/>
        <end position="46"/>
    </location>
</feature>
<feature type="transmembrane region" description="Helical" evidence="9">
    <location>
        <begin position="58"/>
        <end position="78"/>
    </location>
</feature>
<evidence type="ECO:0000259" key="10">
    <source>
        <dbReference type="PROSITE" id="PS50893"/>
    </source>
</evidence>
<dbReference type="InterPro" id="IPR017871">
    <property type="entry name" value="ABC_transporter-like_CS"/>
</dbReference>
<dbReference type="SMART" id="SM00382">
    <property type="entry name" value="AAA"/>
    <property type="match status" value="1"/>
</dbReference>
<evidence type="ECO:0000313" key="12">
    <source>
        <dbReference type="EMBL" id="SMC13830.1"/>
    </source>
</evidence>
<evidence type="ECO:0000313" key="13">
    <source>
        <dbReference type="Proteomes" id="UP000193224"/>
    </source>
</evidence>
<keyword evidence="5" id="KW-0547">Nucleotide-binding</keyword>
<organism evidence="12 13">
    <name type="scientific">Roseovarius aestuarii</name>
    <dbReference type="NCBI Taxonomy" id="475083"/>
    <lineage>
        <taxon>Bacteria</taxon>
        <taxon>Pseudomonadati</taxon>
        <taxon>Pseudomonadota</taxon>
        <taxon>Alphaproteobacteria</taxon>
        <taxon>Rhodobacterales</taxon>
        <taxon>Roseobacteraceae</taxon>
        <taxon>Roseovarius</taxon>
    </lineage>
</organism>
<dbReference type="NCBIfam" id="TIGR01842">
    <property type="entry name" value="type_I_sec_PrtD"/>
    <property type="match status" value="1"/>
</dbReference>
<evidence type="ECO:0000256" key="3">
    <source>
        <dbReference type="ARBA" id="ARBA00022475"/>
    </source>
</evidence>
<dbReference type="InterPro" id="IPR036640">
    <property type="entry name" value="ABC1_TM_sf"/>
</dbReference>
<feature type="domain" description="ABC transporter" evidence="10">
    <location>
        <begin position="330"/>
        <end position="566"/>
    </location>
</feature>
<dbReference type="GO" id="GO:0030256">
    <property type="term" value="C:type I protein secretion system complex"/>
    <property type="evidence" value="ECO:0007669"/>
    <property type="project" value="InterPro"/>
</dbReference>
<dbReference type="GO" id="GO:0034040">
    <property type="term" value="F:ATPase-coupled lipid transmembrane transporter activity"/>
    <property type="evidence" value="ECO:0007669"/>
    <property type="project" value="TreeGrafter"/>
</dbReference>
<dbReference type="RefSeq" id="WP_085801756.1">
    <property type="nucleotide sequence ID" value="NZ_FWXB01000017.1"/>
</dbReference>
<dbReference type="PROSITE" id="PS00211">
    <property type="entry name" value="ABC_TRANSPORTER_1"/>
    <property type="match status" value="1"/>
</dbReference>
<dbReference type="Gene3D" id="3.40.50.300">
    <property type="entry name" value="P-loop containing nucleotide triphosphate hydrolases"/>
    <property type="match status" value="1"/>
</dbReference>
<evidence type="ECO:0000256" key="4">
    <source>
        <dbReference type="ARBA" id="ARBA00022692"/>
    </source>
</evidence>
<dbReference type="InterPro" id="IPR039421">
    <property type="entry name" value="Type_1_exporter"/>
</dbReference>
<dbReference type="Pfam" id="PF00664">
    <property type="entry name" value="ABC_membrane"/>
    <property type="match status" value="1"/>
</dbReference>
<dbReference type="PROSITE" id="PS50929">
    <property type="entry name" value="ABC_TM1F"/>
    <property type="match status" value="1"/>
</dbReference>
<dbReference type="EMBL" id="FWXB01000017">
    <property type="protein sequence ID" value="SMC13830.1"/>
    <property type="molecule type" value="Genomic_DNA"/>
</dbReference>
<evidence type="ECO:0000259" key="11">
    <source>
        <dbReference type="PROSITE" id="PS50929"/>
    </source>
</evidence>
<evidence type="ECO:0000256" key="9">
    <source>
        <dbReference type="SAM" id="Phobius"/>
    </source>
</evidence>
<dbReference type="GO" id="GO:0140359">
    <property type="term" value="F:ABC-type transporter activity"/>
    <property type="evidence" value="ECO:0007669"/>
    <property type="project" value="InterPro"/>
</dbReference>
<dbReference type="GO" id="GO:0030253">
    <property type="term" value="P:protein secretion by the type I secretion system"/>
    <property type="evidence" value="ECO:0007669"/>
    <property type="project" value="InterPro"/>
</dbReference>
<dbReference type="GO" id="GO:0005524">
    <property type="term" value="F:ATP binding"/>
    <property type="evidence" value="ECO:0007669"/>
    <property type="project" value="UniProtKB-KW"/>
</dbReference>
<dbReference type="FunFam" id="3.40.50.300:FF:001444">
    <property type="entry name" value="ABC transporter ATP-binding protein"/>
    <property type="match status" value="1"/>
</dbReference>
<dbReference type="PROSITE" id="PS50893">
    <property type="entry name" value="ABC_TRANSPORTER_2"/>
    <property type="match status" value="1"/>
</dbReference>
<gene>
    <name evidence="12" type="primary">prsD_1</name>
    <name evidence="12" type="ORF">ROA7745_03690</name>
</gene>
<comment type="subcellular location">
    <subcellularLocation>
        <location evidence="1">Cell membrane</location>
        <topology evidence="1">Multi-pass membrane protein</topology>
    </subcellularLocation>
</comment>
<keyword evidence="8 9" id="KW-0472">Membrane</keyword>
<accession>A0A1X7BWG4</accession>
<evidence type="ECO:0000256" key="1">
    <source>
        <dbReference type="ARBA" id="ARBA00004651"/>
    </source>
</evidence>
<evidence type="ECO:0000256" key="5">
    <source>
        <dbReference type="ARBA" id="ARBA00022741"/>
    </source>
</evidence>
<dbReference type="Gene3D" id="1.20.1560.10">
    <property type="entry name" value="ABC transporter type 1, transmembrane domain"/>
    <property type="match status" value="1"/>
</dbReference>
<dbReference type="InterPro" id="IPR010128">
    <property type="entry name" value="ATPase_T1SS_PrtD-like"/>
</dbReference>
<dbReference type="OrthoDB" id="9808328at2"/>
<feature type="domain" description="ABC transmembrane type-1" evidence="11">
    <location>
        <begin position="22"/>
        <end position="299"/>
    </location>
</feature>
<keyword evidence="4 9" id="KW-0812">Transmembrane</keyword>
<dbReference type="InterPro" id="IPR003593">
    <property type="entry name" value="AAA+_ATPase"/>
</dbReference>
<dbReference type="GO" id="GO:0005886">
    <property type="term" value="C:plasma membrane"/>
    <property type="evidence" value="ECO:0007669"/>
    <property type="project" value="UniProtKB-SubCell"/>
</dbReference>
<reference evidence="12 13" key="1">
    <citation type="submission" date="2017-03" db="EMBL/GenBank/DDBJ databases">
        <authorList>
            <person name="Afonso C.L."/>
            <person name="Miller P.J."/>
            <person name="Scott M.A."/>
            <person name="Spackman E."/>
            <person name="Goraichik I."/>
            <person name="Dimitrov K.M."/>
            <person name="Suarez D.L."/>
            <person name="Swayne D.E."/>
        </authorList>
    </citation>
    <scope>NUCLEOTIDE SEQUENCE [LARGE SCALE GENOMIC DNA]</scope>
    <source>
        <strain evidence="12 13">CECT 7745</strain>
    </source>
</reference>
<dbReference type="InterPro" id="IPR027417">
    <property type="entry name" value="P-loop_NTPase"/>
</dbReference>
<proteinExistence type="predicted"/>
<dbReference type="Pfam" id="PF00005">
    <property type="entry name" value="ABC_tran"/>
    <property type="match status" value="1"/>
</dbReference>
<keyword evidence="13" id="KW-1185">Reference proteome</keyword>
<dbReference type="AlphaFoldDB" id="A0A1X7BWG4"/>
<protein>
    <submittedName>
        <fullName evidence="12">Type I secretion system ATP-binding protein PrsD</fullName>
    </submittedName>
</protein>
<dbReference type="SUPFAM" id="SSF52540">
    <property type="entry name" value="P-loop containing nucleoside triphosphate hydrolases"/>
    <property type="match status" value="1"/>
</dbReference>
<evidence type="ECO:0000256" key="7">
    <source>
        <dbReference type="ARBA" id="ARBA00022989"/>
    </source>
</evidence>
<dbReference type="InterPro" id="IPR003439">
    <property type="entry name" value="ABC_transporter-like_ATP-bd"/>
</dbReference>
<evidence type="ECO:0000256" key="2">
    <source>
        <dbReference type="ARBA" id="ARBA00022448"/>
    </source>
</evidence>
<dbReference type="Proteomes" id="UP000193224">
    <property type="component" value="Unassembled WGS sequence"/>
</dbReference>
<dbReference type="PANTHER" id="PTHR24221">
    <property type="entry name" value="ATP-BINDING CASSETTE SUB-FAMILY B"/>
    <property type="match status" value="1"/>
</dbReference>
<sequence>MTKTSKIQTMRAALTRCVSGLVAVGLFSALINILVLGGPIYMMLVYDRALGSGSVPTLVGLSVLLGGMFLAMGLLNIVRSRLLIRLGNRLSNTLQQQAFQMEMTQRPGQGGKAPASPIRDLATMRDFLSGTVPSTLFDAPWTPVFILLAFILHPVLGLIAVSGAAALIFLGILNDISTRRKMGNAHNLQAKSDHIVGGAMRNQEVVAAMRMLPGLYDRWSRVQTRAQALQSHTADAAGAYGAISRTFRMALQSAVLGAGAYLAIHGTLSPGAIIAASVIVARGLAPAEQAIAGWRQFTAARGAYGRLDTLLRAEAEAPERIELPEPRGKLDVRGLIVMAPETRSALLRGISFSLSPGEVLAVIGPSGSGKSTLARALTGAWAPASGEIRLDGATLDQWQDAQFQKALGYLPQDVELFDGTVSENIARLSPEIDDRAVVHAARLSGAHEMILRLPNGYATQLGAGGATLSGGERQRIGLARAVYGNPALIILDEPNASLDAVGDAALSTAINALKAGGKTVVLVSHRPNAIQNADKVLVVQDGKMKNFGTRENVMGTSTNRPAMASVVPMENRKS</sequence>
<keyword evidence="2" id="KW-0813">Transport</keyword>